<organism evidence="3 4">
    <name type="scientific">Panagrellus redivivus</name>
    <name type="common">Microworm</name>
    <dbReference type="NCBI Taxonomy" id="6233"/>
    <lineage>
        <taxon>Eukaryota</taxon>
        <taxon>Metazoa</taxon>
        <taxon>Ecdysozoa</taxon>
        <taxon>Nematoda</taxon>
        <taxon>Chromadorea</taxon>
        <taxon>Rhabditida</taxon>
        <taxon>Tylenchina</taxon>
        <taxon>Panagrolaimomorpha</taxon>
        <taxon>Panagrolaimoidea</taxon>
        <taxon>Panagrolaimidae</taxon>
        <taxon>Panagrellus</taxon>
    </lineage>
</organism>
<dbReference type="WBParaSite" id="Pan_g21095.t1">
    <property type="protein sequence ID" value="Pan_g21095.t1"/>
    <property type="gene ID" value="Pan_g21095"/>
</dbReference>
<proteinExistence type="predicted"/>
<name>A0A7E4VK07_PANRE</name>
<feature type="region of interest" description="Disordered" evidence="1">
    <location>
        <begin position="76"/>
        <end position="97"/>
    </location>
</feature>
<keyword evidence="2" id="KW-0732">Signal</keyword>
<feature type="compositionally biased region" description="Low complexity" evidence="1">
    <location>
        <begin position="80"/>
        <end position="97"/>
    </location>
</feature>
<accession>A0A7E4VK07</accession>
<evidence type="ECO:0000313" key="4">
    <source>
        <dbReference type="WBParaSite" id="Pan_g21095.t1"/>
    </source>
</evidence>
<reference evidence="4" key="2">
    <citation type="submission" date="2020-10" db="UniProtKB">
        <authorList>
            <consortium name="WormBaseParasite"/>
        </authorList>
    </citation>
    <scope>IDENTIFICATION</scope>
</reference>
<dbReference type="AlphaFoldDB" id="A0A7E4VK07"/>
<feature type="chain" id="PRO_5028843424" evidence="2">
    <location>
        <begin position="24"/>
        <end position="97"/>
    </location>
</feature>
<feature type="signal peptide" evidence="2">
    <location>
        <begin position="1"/>
        <end position="23"/>
    </location>
</feature>
<sequence length="97" mass="10540">MSTFKCYLVVLLVISAIMVQVMAVPVFYVMEPVAIPFRVKRQFGFGGFGGGSQSYTSDQSGSSSTFEDISTPFGQIDMGNSQSFNNFQSDSSSNFFG</sequence>
<evidence type="ECO:0000256" key="1">
    <source>
        <dbReference type="SAM" id="MobiDB-lite"/>
    </source>
</evidence>
<reference evidence="3" key="1">
    <citation type="journal article" date="2013" name="Genetics">
        <title>The draft genome and transcriptome of Panagrellus redivivus are shaped by the harsh demands of a free-living lifestyle.</title>
        <authorList>
            <person name="Srinivasan J."/>
            <person name="Dillman A.R."/>
            <person name="Macchietto M.G."/>
            <person name="Heikkinen L."/>
            <person name="Lakso M."/>
            <person name="Fracchia K.M."/>
            <person name="Antoshechkin I."/>
            <person name="Mortazavi A."/>
            <person name="Wong G."/>
            <person name="Sternberg P.W."/>
        </authorList>
    </citation>
    <scope>NUCLEOTIDE SEQUENCE [LARGE SCALE GENOMIC DNA]</scope>
    <source>
        <strain evidence="3">MT8872</strain>
    </source>
</reference>
<keyword evidence="3" id="KW-1185">Reference proteome</keyword>
<evidence type="ECO:0000313" key="3">
    <source>
        <dbReference type="Proteomes" id="UP000492821"/>
    </source>
</evidence>
<dbReference type="Proteomes" id="UP000492821">
    <property type="component" value="Unassembled WGS sequence"/>
</dbReference>
<protein>
    <submittedName>
        <fullName evidence="4">Heterogeneous nuclear ribonucleoprotein A1</fullName>
    </submittedName>
</protein>
<evidence type="ECO:0000256" key="2">
    <source>
        <dbReference type="SAM" id="SignalP"/>
    </source>
</evidence>